<organism evidence="1 2">
    <name type="scientific">Dreissena polymorpha</name>
    <name type="common">Zebra mussel</name>
    <name type="synonym">Mytilus polymorpha</name>
    <dbReference type="NCBI Taxonomy" id="45954"/>
    <lineage>
        <taxon>Eukaryota</taxon>
        <taxon>Metazoa</taxon>
        <taxon>Spiralia</taxon>
        <taxon>Lophotrochozoa</taxon>
        <taxon>Mollusca</taxon>
        <taxon>Bivalvia</taxon>
        <taxon>Autobranchia</taxon>
        <taxon>Heteroconchia</taxon>
        <taxon>Euheterodonta</taxon>
        <taxon>Imparidentia</taxon>
        <taxon>Neoheterodontei</taxon>
        <taxon>Myida</taxon>
        <taxon>Dreissenoidea</taxon>
        <taxon>Dreissenidae</taxon>
        <taxon>Dreissena</taxon>
    </lineage>
</organism>
<protein>
    <submittedName>
        <fullName evidence="1">Uncharacterized protein</fullName>
    </submittedName>
</protein>
<proteinExistence type="predicted"/>
<evidence type="ECO:0000313" key="2">
    <source>
        <dbReference type="Proteomes" id="UP000828390"/>
    </source>
</evidence>
<keyword evidence="2" id="KW-1185">Reference proteome</keyword>
<reference evidence="1" key="1">
    <citation type="journal article" date="2019" name="bioRxiv">
        <title>The Genome of the Zebra Mussel, Dreissena polymorpha: A Resource for Invasive Species Research.</title>
        <authorList>
            <person name="McCartney M.A."/>
            <person name="Auch B."/>
            <person name="Kono T."/>
            <person name="Mallez S."/>
            <person name="Zhang Y."/>
            <person name="Obille A."/>
            <person name="Becker A."/>
            <person name="Abrahante J.E."/>
            <person name="Garbe J."/>
            <person name="Badalamenti J.P."/>
            <person name="Herman A."/>
            <person name="Mangelson H."/>
            <person name="Liachko I."/>
            <person name="Sullivan S."/>
            <person name="Sone E.D."/>
            <person name="Koren S."/>
            <person name="Silverstein K.A.T."/>
            <person name="Beckman K.B."/>
            <person name="Gohl D.M."/>
        </authorList>
    </citation>
    <scope>NUCLEOTIDE SEQUENCE</scope>
    <source>
        <strain evidence="1">Duluth1</strain>
        <tissue evidence="1">Whole animal</tissue>
    </source>
</reference>
<name>A0A9D4M7F0_DREPO</name>
<dbReference type="Proteomes" id="UP000828390">
    <property type="component" value="Unassembled WGS sequence"/>
</dbReference>
<sequence length="58" mass="6323">MISPVSNISITDNGIITKAYDTKTFHVSMDSYGTAMCVAVSFSTDDPRVWLYGDSVTL</sequence>
<comment type="caution">
    <text evidence="1">The sequence shown here is derived from an EMBL/GenBank/DDBJ whole genome shotgun (WGS) entry which is preliminary data.</text>
</comment>
<evidence type="ECO:0000313" key="1">
    <source>
        <dbReference type="EMBL" id="KAH3869681.1"/>
    </source>
</evidence>
<reference evidence="1" key="2">
    <citation type="submission" date="2020-11" db="EMBL/GenBank/DDBJ databases">
        <authorList>
            <person name="McCartney M.A."/>
            <person name="Auch B."/>
            <person name="Kono T."/>
            <person name="Mallez S."/>
            <person name="Becker A."/>
            <person name="Gohl D.M."/>
            <person name="Silverstein K.A.T."/>
            <person name="Koren S."/>
            <person name="Bechman K.B."/>
            <person name="Herman A."/>
            <person name="Abrahante J.E."/>
            <person name="Garbe J."/>
        </authorList>
    </citation>
    <scope>NUCLEOTIDE SEQUENCE</scope>
    <source>
        <strain evidence="1">Duluth1</strain>
        <tissue evidence="1">Whole animal</tissue>
    </source>
</reference>
<gene>
    <name evidence="1" type="ORF">DPMN_032851</name>
</gene>
<dbReference type="AlphaFoldDB" id="A0A9D4M7F0"/>
<accession>A0A9D4M7F0</accession>
<dbReference type="EMBL" id="JAIWYP010000002">
    <property type="protein sequence ID" value="KAH3869681.1"/>
    <property type="molecule type" value="Genomic_DNA"/>
</dbReference>